<dbReference type="Proteomes" id="UP001208570">
    <property type="component" value="Unassembled WGS sequence"/>
</dbReference>
<proteinExistence type="predicted"/>
<keyword evidence="2" id="KW-1185">Reference proteome</keyword>
<evidence type="ECO:0000313" key="2">
    <source>
        <dbReference type="Proteomes" id="UP001208570"/>
    </source>
</evidence>
<sequence>MGVDTRCAARRSYSSPHRRCSSDTSLQSDLVPIPDGYALPWWNALVIVEYEERCLLSLFETGTELRQVMIQEPEISSPMAMKRVLENPVLMQKFLLDADINYTCVAMNTMKAKCDAQGNVIPSPVGGKRRTDYILVRKDDKHVKVKGYNAVTALYNLTDHVPMYMSIDISSHVDLHEAFVD</sequence>
<evidence type="ECO:0000313" key="1">
    <source>
        <dbReference type="EMBL" id="KAK2153252.1"/>
    </source>
</evidence>
<organism evidence="1 2">
    <name type="scientific">Paralvinella palmiformis</name>
    <dbReference type="NCBI Taxonomy" id="53620"/>
    <lineage>
        <taxon>Eukaryota</taxon>
        <taxon>Metazoa</taxon>
        <taxon>Spiralia</taxon>
        <taxon>Lophotrochozoa</taxon>
        <taxon>Annelida</taxon>
        <taxon>Polychaeta</taxon>
        <taxon>Sedentaria</taxon>
        <taxon>Canalipalpata</taxon>
        <taxon>Terebellida</taxon>
        <taxon>Terebelliformia</taxon>
        <taxon>Alvinellidae</taxon>
        <taxon>Paralvinella</taxon>
    </lineage>
</organism>
<reference evidence="1" key="1">
    <citation type="journal article" date="2023" name="Mol. Biol. Evol.">
        <title>Third-Generation Sequencing Reveals the Adaptive Role of the Epigenome in Three Deep-Sea Polychaetes.</title>
        <authorList>
            <person name="Perez M."/>
            <person name="Aroh O."/>
            <person name="Sun Y."/>
            <person name="Lan Y."/>
            <person name="Juniper S.K."/>
            <person name="Young C.R."/>
            <person name="Angers B."/>
            <person name="Qian P.Y."/>
        </authorList>
    </citation>
    <scope>NUCLEOTIDE SEQUENCE</scope>
    <source>
        <strain evidence="1">P08H-3</strain>
    </source>
</reference>
<dbReference type="EMBL" id="JAODUP010000303">
    <property type="protein sequence ID" value="KAK2153252.1"/>
    <property type="molecule type" value="Genomic_DNA"/>
</dbReference>
<dbReference type="AlphaFoldDB" id="A0AAD9JHL2"/>
<dbReference type="SUPFAM" id="SSF56219">
    <property type="entry name" value="DNase I-like"/>
    <property type="match status" value="1"/>
</dbReference>
<accession>A0AAD9JHL2</accession>
<comment type="caution">
    <text evidence="1">The sequence shown here is derived from an EMBL/GenBank/DDBJ whole genome shotgun (WGS) entry which is preliminary data.</text>
</comment>
<dbReference type="InterPro" id="IPR036691">
    <property type="entry name" value="Endo/exonu/phosph_ase_sf"/>
</dbReference>
<protein>
    <submittedName>
        <fullName evidence="1">Uncharacterized protein</fullName>
    </submittedName>
</protein>
<gene>
    <name evidence="1" type="ORF">LSH36_303g03023</name>
</gene>
<name>A0AAD9JHL2_9ANNE</name>